<dbReference type="CDD" id="cd02440">
    <property type="entry name" value="AdoMet_MTases"/>
    <property type="match status" value="1"/>
</dbReference>
<gene>
    <name evidence="9" type="ORF">OXIME_000878</name>
</gene>
<keyword evidence="10" id="KW-1185">Reference proteome</keyword>
<dbReference type="Gene3D" id="3.40.50.150">
    <property type="entry name" value="Vaccinia Virus protein VP39"/>
    <property type="match status" value="1"/>
</dbReference>
<dbReference type="KEGG" id="omr:OXIME_000878"/>
<proteinExistence type="inferred from homology"/>
<dbReference type="AlphaFoldDB" id="A0AAX4NFM5"/>
<dbReference type="PROSITE" id="PS51626">
    <property type="entry name" value="SAM_MT_TRM1"/>
    <property type="match status" value="1"/>
</dbReference>
<keyword evidence="4 8" id="KW-0949">S-adenosyl-L-methionine</keyword>
<dbReference type="GO" id="GO:0002940">
    <property type="term" value="P:tRNA N2-guanine methylation"/>
    <property type="evidence" value="ECO:0007669"/>
    <property type="project" value="TreeGrafter"/>
</dbReference>
<dbReference type="Proteomes" id="UP001451606">
    <property type="component" value="Chromosome"/>
</dbReference>
<dbReference type="Pfam" id="PF02005">
    <property type="entry name" value="TRM"/>
    <property type="match status" value="1"/>
</dbReference>
<evidence type="ECO:0000313" key="10">
    <source>
        <dbReference type="Proteomes" id="UP001451606"/>
    </source>
</evidence>
<evidence type="ECO:0000313" key="9">
    <source>
        <dbReference type="EMBL" id="WYY00312.1"/>
    </source>
</evidence>
<comment type="similarity">
    <text evidence="8">Belongs to the class I-like SAM-binding methyltransferase superfamily. Trm1 family.</text>
</comment>
<evidence type="ECO:0000256" key="3">
    <source>
        <dbReference type="ARBA" id="ARBA00022679"/>
    </source>
</evidence>
<evidence type="ECO:0000256" key="4">
    <source>
        <dbReference type="ARBA" id="ARBA00022691"/>
    </source>
</evidence>
<dbReference type="PANTHER" id="PTHR10631:SF3">
    <property type="entry name" value="TRNA (GUANINE(26)-N(2))-DIMETHYLTRANSFERASE"/>
    <property type="match status" value="1"/>
</dbReference>
<dbReference type="GeneID" id="95967613"/>
<organism evidence="9 10">
    <name type="scientific">Oxyplasma meridianum</name>
    <dbReference type="NCBI Taxonomy" id="3073602"/>
    <lineage>
        <taxon>Archaea</taxon>
        <taxon>Methanobacteriati</taxon>
        <taxon>Thermoplasmatota</taxon>
        <taxon>Thermoplasmata</taxon>
        <taxon>Thermoplasmatales</taxon>
        <taxon>Thermoplasmataceae</taxon>
        <taxon>Oxyplasma</taxon>
    </lineage>
</organism>
<dbReference type="EC" id="2.1.1.216" evidence="7"/>
<keyword evidence="1 8" id="KW-0820">tRNA-binding</keyword>
<evidence type="ECO:0000256" key="7">
    <source>
        <dbReference type="ARBA" id="ARBA00039099"/>
    </source>
</evidence>
<accession>A0AAX4NFM5</accession>
<sequence length="354" mass="40167">MLIKEGLVQIHVPENSQINGPGKVGAGFYNRSQIINRDLTVLFIKQIGIKTFLDGFGSTGARGLRVEKETGSQVTICEKNPESFKYLERNSVLNKSSATLKLKDFSSEVREVPYDFIDVDPYGSVVRYADDALRNIRNGGYVAFTATDLSALTGSFPSKTFRRYAAHLPNDSTRHEAGIRTLIAYLARRAAVFDRYLEPQISFWKSHYYRVIIKVFKGSSGSDKMLKNIGFLNKHLEISSIYPSIEEGPLWTGKINNDNILAKMNVPEYIEDQVKLEKFLEMMRNEDICRYFIDLRDLGKTFRTDIPSFDAVFRFLSSVGILHFGRTEFSVTGLKIENGCDIFSKDRFSTLGIH</sequence>
<keyword evidence="3 8" id="KW-0808">Transferase</keyword>
<dbReference type="PANTHER" id="PTHR10631">
    <property type="entry name" value="N 2 ,N 2 -DIMETHYLGUANOSINE TRNA METHYLTRANSFERASE"/>
    <property type="match status" value="1"/>
</dbReference>
<name>A0AAX4NFM5_9ARCH</name>
<dbReference type="SUPFAM" id="SSF53335">
    <property type="entry name" value="S-adenosyl-L-methionine-dependent methyltransferases"/>
    <property type="match status" value="1"/>
</dbReference>
<keyword evidence="5 8" id="KW-0819">tRNA processing</keyword>
<reference evidence="9 10" key="1">
    <citation type="submission" date="2023-09" db="EMBL/GenBank/DDBJ databases">
        <authorList>
            <person name="Golyshina O.V."/>
            <person name="Lunev E.A."/>
            <person name="Bargiela R."/>
            <person name="Gaines M.C."/>
            <person name="Daum B."/>
            <person name="Bale N.J."/>
            <person name="Koenen M."/>
            <person name="Sinninghe Damst J.S."/>
            <person name="Yakimov M."/>
            <person name="Golyshin P.N."/>
        </authorList>
    </citation>
    <scope>NUCLEOTIDE SEQUENCE [LARGE SCALE GENOMIC DNA]</scope>
    <source>
        <strain evidence="9 10">M1</strain>
    </source>
</reference>
<keyword evidence="6 8" id="KW-0694">RNA-binding</keyword>
<evidence type="ECO:0000256" key="1">
    <source>
        <dbReference type="ARBA" id="ARBA00022555"/>
    </source>
</evidence>
<dbReference type="RefSeq" id="WP_393970653.1">
    <property type="nucleotide sequence ID" value="NZ_CP133772.1"/>
</dbReference>
<dbReference type="GO" id="GO:0000049">
    <property type="term" value="F:tRNA binding"/>
    <property type="evidence" value="ECO:0007669"/>
    <property type="project" value="UniProtKB-UniRule"/>
</dbReference>
<dbReference type="InterPro" id="IPR002905">
    <property type="entry name" value="Trm1"/>
</dbReference>
<evidence type="ECO:0000256" key="6">
    <source>
        <dbReference type="ARBA" id="ARBA00022884"/>
    </source>
</evidence>
<protein>
    <recommendedName>
        <fullName evidence="7">tRNA (guanine(26)-N(2))-dimethyltransferase</fullName>
        <ecNumber evidence="7">2.1.1.216</ecNumber>
    </recommendedName>
</protein>
<evidence type="ECO:0000256" key="8">
    <source>
        <dbReference type="PROSITE-ProRule" id="PRU00958"/>
    </source>
</evidence>
<evidence type="ECO:0000256" key="5">
    <source>
        <dbReference type="ARBA" id="ARBA00022694"/>
    </source>
</evidence>
<dbReference type="InterPro" id="IPR029063">
    <property type="entry name" value="SAM-dependent_MTases_sf"/>
</dbReference>
<dbReference type="EMBL" id="CP133772">
    <property type="protein sequence ID" value="WYY00312.1"/>
    <property type="molecule type" value="Genomic_DNA"/>
</dbReference>
<evidence type="ECO:0000256" key="2">
    <source>
        <dbReference type="ARBA" id="ARBA00022603"/>
    </source>
</evidence>
<keyword evidence="2 8" id="KW-0489">Methyltransferase</keyword>
<dbReference type="GO" id="GO:0160104">
    <property type="term" value="F:tRNA (guanine(26)-N2)-dimethyltransferase activity"/>
    <property type="evidence" value="ECO:0007669"/>
    <property type="project" value="UniProtKB-EC"/>
</dbReference>